<sequence>MAVVERGQRYKIVNAKSGTVLDLSSHPPPSSTYTALTTCLSLVNGWNFHGRDNQIWEASEEHGFWHFKNVASGKYLAPKSTQYKDGIKVIASDTRFNWHIWPDKKNPNTLRICIPDTVFNVDLSNHGDAKGGTPVELWGRWEGTNQTWKFE</sequence>
<evidence type="ECO:0000313" key="2">
    <source>
        <dbReference type="EMBL" id="TEB25738.1"/>
    </source>
</evidence>
<feature type="non-terminal residue" evidence="2">
    <location>
        <position position="151"/>
    </location>
</feature>
<name>A0A4Y7SVS9_COPMI</name>
<dbReference type="OrthoDB" id="2131701at2759"/>
<dbReference type="InterPro" id="IPR000772">
    <property type="entry name" value="Ricin_B_lectin"/>
</dbReference>
<evidence type="ECO:0000313" key="3">
    <source>
        <dbReference type="Proteomes" id="UP000298030"/>
    </source>
</evidence>
<dbReference type="Pfam" id="PF14200">
    <property type="entry name" value="RicinB_lectin_2"/>
    <property type="match status" value="1"/>
</dbReference>
<comment type="caution">
    <text evidence="2">The sequence shown here is derived from an EMBL/GenBank/DDBJ whole genome shotgun (WGS) entry which is preliminary data.</text>
</comment>
<accession>A0A4Y7SVS9</accession>
<dbReference type="PROSITE" id="PS50231">
    <property type="entry name" value="RICIN_B_LECTIN"/>
    <property type="match status" value="1"/>
</dbReference>
<protein>
    <submittedName>
        <fullName evidence="2">Carbohydrate-binding module family 13 protein</fullName>
    </submittedName>
</protein>
<organism evidence="2 3">
    <name type="scientific">Coprinellus micaceus</name>
    <name type="common">Glistening ink-cap mushroom</name>
    <name type="synonym">Coprinus micaceus</name>
    <dbReference type="NCBI Taxonomy" id="71717"/>
    <lineage>
        <taxon>Eukaryota</taxon>
        <taxon>Fungi</taxon>
        <taxon>Dikarya</taxon>
        <taxon>Basidiomycota</taxon>
        <taxon>Agaricomycotina</taxon>
        <taxon>Agaricomycetes</taxon>
        <taxon>Agaricomycetidae</taxon>
        <taxon>Agaricales</taxon>
        <taxon>Agaricineae</taxon>
        <taxon>Psathyrellaceae</taxon>
        <taxon>Coprinellus</taxon>
    </lineage>
</organism>
<dbReference type="Proteomes" id="UP000298030">
    <property type="component" value="Unassembled WGS sequence"/>
</dbReference>
<dbReference type="STRING" id="71717.A0A4Y7SVS9"/>
<dbReference type="InterPro" id="IPR035992">
    <property type="entry name" value="Ricin_B-like_lectins"/>
</dbReference>
<proteinExistence type="predicted"/>
<reference evidence="2 3" key="1">
    <citation type="journal article" date="2019" name="Nat. Ecol. Evol.">
        <title>Megaphylogeny resolves global patterns of mushroom evolution.</title>
        <authorList>
            <person name="Varga T."/>
            <person name="Krizsan K."/>
            <person name="Foldi C."/>
            <person name="Dima B."/>
            <person name="Sanchez-Garcia M."/>
            <person name="Sanchez-Ramirez S."/>
            <person name="Szollosi G.J."/>
            <person name="Szarkandi J.G."/>
            <person name="Papp V."/>
            <person name="Albert L."/>
            <person name="Andreopoulos W."/>
            <person name="Angelini C."/>
            <person name="Antonin V."/>
            <person name="Barry K.W."/>
            <person name="Bougher N.L."/>
            <person name="Buchanan P."/>
            <person name="Buyck B."/>
            <person name="Bense V."/>
            <person name="Catcheside P."/>
            <person name="Chovatia M."/>
            <person name="Cooper J."/>
            <person name="Damon W."/>
            <person name="Desjardin D."/>
            <person name="Finy P."/>
            <person name="Geml J."/>
            <person name="Haridas S."/>
            <person name="Hughes K."/>
            <person name="Justo A."/>
            <person name="Karasinski D."/>
            <person name="Kautmanova I."/>
            <person name="Kiss B."/>
            <person name="Kocsube S."/>
            <person name="Kotiranta H."/>
            <person name="LaButti K.M."/>
            <person name="Lechner B.E."/>
            <person name="Liimatainen K."/>
            <person name="Lipzen A."/>
            <person name="Lukacs Z."/>
            <person name="Mihaltcheva S."/>
            <person name="Morgado L.N."/>
            <person name="Niskanen T."/>
            <person name="Noordeloos M.E."/>
            <person name="Ohm R.A."/>
            <person name="Ortiz-Santana B."/>
            <person name="Ovrebo C."/>
            <person name="Racz N."/>
            <person name="Riley R."/>
            <person name="Savchenko A."/>
            <person name="Shiryaev A."/>
            <person name="Soop K."/>
            <person name="Spirin V."/>
            <person name="Szebenyi C."/>
            <person name="Tomsovsky M."/>
            <person name="Tulloss R.E."/>
            <person name="Uehling J."/>
            <person name="Grigoriev I.V."/>
            <person name="Vagvolgyi C."/>
            <person name="Papp T."/>
            <person name="Martin F.M."/>
            <person name="Miettinen O."/>
            <person name="Hibbett D.S."/>
            <person name="Nagy L.G."/>
        </authorList>
    </citation>
    <scope>NUCLEOTIDE SEQUENCE [LARGE SCALE GENOMIC DNA]</scope>
    <source>
        <strain evidence="2 3">FP101781</strain>
    </source>
</reference>
<dbReference type="CDD" id="cd23422">
    <property type="entry name" value="beta-trefoil_Ricin_MPL_CNL"/>
    <property type="match status" value="1"/>
</dbReference>
<evidence type="ECO:0000259" key="1">
    <source>
        <dbReference type="Pfam" id="PF14200"/>
    </source>
</evidence>
<dbReference type="Gene3D" id="2.80.10.50">
    <property type="match status" value="1"/>
</dbReference>
<gene>
    <name evidence="2" type="ORF">FA13DRAFT_1600368</name>
</gene>
<keyword evidence="3" id="KW-1185">Reference proteome</keyword>
<feature type="domain" description="Ricin B lectin" evidence="1">
    <location>
        <begin position="52"/>
        <end position="138"/>
    </location>
</feature>
<dbReference type="SUPFAM" id="SSF50370">
    <property type="entry name" value="Ricin B-like lectins"/>
    <property type="match status" value="1"/>
</dbReference>
<dbReference type="AlphaFoldDB" id="A0A4Y7SVS9"/>
<dbReference type="EMBL" id="QPFP01000054">
    <property type="protein sequence ID" value="TEB25738.1"/>
    <property type="molecule type" value="Genomic_DNA"/>
</dbReference>